<evidence type="ECO:0000313" key="2">
    <source>
        <dbReference type="Proteomes" id="UP000630594"/>
    </source>
</evidence>
<proteinExistence type="predicted"/>
<accession>A0ABQ1Q1W6</accession>
<gene>
    <name evidence="1" type="ORF">GCM10007231_06760</name>
</gene>
<evidence type="ECO:0000313" key="1">
    <source>
        <dbReference type="EMBL" id="GGD10644.1"/>
    </source>
</evidence>
<name>A0ABQ1Q1W6_9ACTN</name>
<reference evidence="2" key="1">
    <citation type="journal article" date="2019" name="Int. J. Syst. Evol. Microbiol.">
        <title>The Global Catalogue of Microorganisms (GCM) 10K type strain sequencing project: providing services to taxonomists for standard genome sequencing and annotation.</title>
        <authorList>
            <consortium name="The Broad Institute Genomics Platform"/>
            <consortium name="The Broad Institute Genome Sequencing Center for Infectious Disease"/>
            <person name="Wu L."/>
            <person name="Ma J."/>
        </authorList>
    </citation>
    <scope>NUCLEOTIDE SEQUENCE [LARGE SCALE GENOMIC DNA]</scope>
    <source>
        <strain evidence="2">CCM 7403</strain>
    </source>
</reference>
<protein>
    <submittedName>
        <fullName evidence="1">Uncharacterized protein</fullName>
    </submittedName>
</protein>
<keyword evidence="2" id="KW-1185">Reference proteome</keyword>
<dbReference type="EMBL" id="BMCK01000001">
    <property type="protein sequence ID" value="GGD10644.1"/>
    <property type="molecule type" value="Genomic_DNA"/>
</dbReference>
<sequence length="65" mass="7021">MKPVAALSAGQVRAGSRPVDRLPEHSFAERINGCVEHAGRGVLRRQWHEGTLLDTADNKLVVSCG</sequence>
<organism evidence="1 2">
    <name type="scientific">Nocardioides daphniae</name>
    <dbReference type="NCBI Taxonomy" id="402297"/>
    <lineage>
        <taxon>Bacteria</taxon>
        <taxon>Bacillati</taxon>
        <taxon>Actinomycetota</taxon>
        <taxon>Actinomycetes</taxon>
        <taxon>Propionibacteriales</taxon>
        <taxon>Nocardioidaceae</taxon>
        <taxon>Nocardioides</taxon>
    </lineage>
</organism>
<comment type="caution">
    <text evidence="1">The sequence shown here is derived from an EMBL/GenBank/DDBJ whole genome shotgun (WGS) entry which is preliminary data.</text>
</comment>
<dbReference type="Proteomes" id="UP000630594">
    <property type="component" value="Unassembled WGS sequence"/>
</dbReference>